<proteinExistence type="inferred from homology"/>
<dbReference type="InterPro" id="IPR052166">
    <property type="entry name" value="Diverse_Acyl-CoA_DH"/>
</dbReference>
<dbReference type="InterPro" id="IPR046373">
    <property type="entry name" value="Acyl-CoA_Oxase/DH_mid-dom_sf"/>
</dbReference>
<reference evidence="12" key="1">
    <citation type="journal article" date="2019" name="Int. J. Syst. Evol. Microbiol.">
        <title>Halobacteriovorax valvorus sp. nov., a novel prokaryotic predator isolated from coastal seawater of China.</title>
        <authorList>
            <person name="Chen M.-X."/>
        </authorList>
    </citation>
    <scope>NUCLEOTIDE SEQUENCE [LARGE SCALE GENOMIC DNA]</scope>
    <source>
        <strain evidence="12">BL9</strain>
    </source>
</reference>
<evidence type="ECO:0000259" key="9">
    <source>
        <dbReference type="Pfam" id="PF02771"/>
    </source>
</evidence>
<dbReference type="Gene3D" id="1.10.540.10">
    <property type="entry name" value="Acyl-CoA dehydrogenase/oxidase, N-terminal domain"/>
    <property type="match status" value="1"/>
</dbReference>
<dbReference type="InterPro" id="IPR009100">
    <property type="entry name" value="AcylCoA_DH/oxidase_NM_dom_sf"/>
</dbReference>
<dbReference type="InterPro" id="IPR013786">
    <property type="entry name" value="AcylCoA_DH/ox_N"/>
</dbReference>
<gene>
    <name evidence="11" type="ORF">DAY19_02975</name>
</gene>
<dbReference type="InterPro" id="IPR037069">
    <property type="entry name" value="AcylCoA_DH/ox_N_sf"/>
</dbReference>
<accession>A0ABY0IIG9</accession>
<dbReference type="SUPFAM" id="SSF56645">
    <property type="entry name" value="Acyl-CoA dehydrogenase NM domain-like"/>
    <property type="match status" value="1"/>
</dbReference>
<feature type="domain" description="Acyl-CoA oxidase/dehydrogenase middle" evidence="8">
    <location>
        <begin position="159"/>
        <end position="262"/>
    </location>
</feature>
<dbReference type="InterPro" id="IPR025878">
    <property type="entry name" value="Acyl-CoA_dh-like_C_dom"/>
</dbReference>
<dbReference type="RefSeq" id="WP_114705698.1">
    <property type="nucleotide sequence ID" value="NZ_QDKL01000001.1"/>
</dbReference>
<dbReference type="Pfam" id="PF02771">
    <property type="entry name" value="Acyl-CoA_dh_N"/>
    <property type="match status" value="1"/>
</dbReference>
<dbReference type="InterPro" id="IPR036250">
    <property type="entry name" value="AcylCo_DH-like_C"/>
</dbReference>
<evidence type="ECO:0000256" key="6">
    <source>
        <dbReference type="RuleBase" id="RU362125"/>
    </source>
</evidence>
<comment type="caution">
    <text evidence="11">The sequence shown here is derived from an EMBL/GenBank/DDBJ whole genome shotgun (WGS) entry which is preliminary data.</text>
</comment>
<evidence type="ECO:0000313" key="11">
    <source>
        <dbReference type="EMBL" id="RZF22753.1"/>
    </source>
</evidence>
<feature type="domain" description="Acyl-CoA dehydrogenase/oxidase N-terminal" evidence="9">
    <location>
        <begin position="34"/>
        <end position="154"/>
    </location>
</feature>
<dbReference type="EMBL" id="QDKL01000001">
    <property type="protein sequence ID" value="RZF22753.1"/>
    <property type="molecule type" value="Genomic_DNA"/>
</dbReference>
<comment type="similarity">
    <text evidence="2 6">Belongs to the acyl-CoA dehydrogenase family.</text>
</comment>
<dbReference type="SUPFAM" id="SSF47203">
    <property type="entry name" value="Acyl-CoA dehydrogenase C-terminal domain-like"/>
    <property type="match status" value="1"/>
</dbReference>
<keyword evidence="4 6" id="KW-0274">FAD</keyword>
<protein>
    <submittedName>
        <fullName evidence="11">Acyl-CoA dehydrogenase</fullName>
    </submittedName>
</protein>
<dbReference type="InterPro" id="IPR006091">
    <property type="entry name" value="Acyl-CoA_Oxase/DH_mid-dom"/>
</dbReference>
<dbReference type="Gene3D" id="1.20.140.10">
    <property type="entry name" value="Butyryl-CoA Dehydrogenase, subunit A, domain 3"/>
    <property type="match status" value="1"/>
</dbReference>
<dbReference type="Pfam" id="PF12806">
    <property type="entry name" value="Acyl-CoA_dh_C"/>
    <property type="match status" value="1"/>
</dbReference>
<comment type="cofactor">
    <cofactor evidence="1 6">
        <name>FAD</name>
        <dbReference type="ChEBI" id="CHEBI:57692"/>
    </cofactor>
</comment>
<dbReference type="Pfam" id="PF02770">
    <property type="entry name" value="Acyl-CoA_dh_M"/>
    <property type="match status" value="1"/>
</dbReference>
<evidence type="ECO:0000256" key="3">
    <source>
        <dbReference type="ARBA" id="ARBA00022630"/>
    </source>
</evidence>
<dbReference type="Gene3D" id="2.40.110.10">
    <property type="entry name" value="Butyryl-CoA Dehydrogenase, subunit A, domain 2"/>
    <property type="match status" value="1"/>
</dbReference>
<organism evidence="11 12">
    <name type="scientific">Halobacteriovorax vibrionivorans</name>
    <dbReference type="NCBI Taxonomy" id="2152716"/>
    <lineage>
        <taxon>Bacteria</taxon>
        <taxon>Pseudomonadati</taxon>
        <taxon>Bdellovibrionota</taxon>
        <taxon>Bacteriovoracia</taxon>
        <taxon>Bacteriovoracales</taxon>
        <taxon>Halobacteriovoraceae</taxon>
        <taxon>Halobacteriovorax</taxon>
    </lineage>
</organism>
<evidence type="ECO:0000259" key="7">
    <source>
        <dbReference type="Pfam" id="PF00441"/>
    </source>
</evidence>
<evidence type="ECO:0000256" key="4">
    <source>
        <dbReference type="ARBA" id="ARBA00022827"/>
    </source>
</evidence>
<evidence type="ECO:0000259" key="8">
    <source>
        <dbReference type="Pfam" id="PF02770"/>
    </source>
</evidence>
<sequence length="574" mass="64001">MAKYRTDLMDVNFNLFKTCKIQEQAGELGYGEAELKDILIQFDKFVENEIYPTRQESDEIGVKHVDGNVIVPEMFHKVNKNFYENGWYALGYPEEVGGMPAPHALKVACTSMAIGSNVAWSMYYGLSQGAMNVILKVGSQEQKDLFVTKMMTGEWGGTMCLTEPGAGSDVGNAKTTAKPLDNGKYAINGVKIFISSGESDLYENNIHLVLARTPGAPEGTKGLSLFIVPRFNVDSGESNNVKCTKIEHKMGIHAQATCELTFGQDGECVGELIGEEFDGMKNMFIMMNEARLLCGLQGEAQSNLCYELSEQYARERSQFGTEIINMPDVKRMLLKMRSTARGLRALTLYTANLFDKAEKGDEVAENEIALFTPICKGYCTDEGVNIASEGVQVHGGYGYCTEYGIEQFMRDTKIATIYEGTNGIQAIDFVMRKILMDKGETFFNVGKKIQATMNKEEAKSFPHEISMIGKSMEMSEEVVKKFGKLMAEKNQNGVMAYATDFLTYCGNLVVSWLLLEHACIAQNELKNASSEEEKKYYQSKIDDFKVFCQYQLTRNIGLAHSVLNFEEDLTSINV</sequence>
<evidence type="ECO:0000259" key="10">
    <source>
        <dbReference type="Pfam" id="PF12806"/>
    </source>
</evidence>
<dbReference type="Proteomes" id="UP000443582">
    <property type="component" value="Unassembled WGS sequence"/>
</dbReference>
<feature type="domain" description="Acyl-CoA dehydrogenase/oxidase C-terminal" evidence="7">
    <location>
        <begin position="279"/>
        <end position="427"/>
    </location>
</feature>
<evidence type="ECO:0000256" key="5">
    <source>
        <dbReference type="ARBA" id="ARBA00023002"/>
    </source>
</evidence>
<dbReference type="InterPro" id="IPR009075">
    <property type="entry name" value="AcylCo_DH/oxidase_C"/>
</dbReference>
<keyword evidence="3 6" id="KW-0285">Flavoprotein</keyword>
<keyword evidence="5 6" id="KW-0560">Oxidoreductase</keyword>
<evidence type="ECO:0000256" key="2">
    <source>
        <dbReference type="ARBA" id="ARBA00009347"/>
    </source>
</evidence>
<dbReference type="PANTHER" id="PTHR42803:SF1">
    <property type="entry name" value="BROAD-SPECIFICITY LINEAR ACYL-COA DEHYDROGENASE FADE5"/>
    <property type="match status" value="1"/>
</dbReference>
<dbReference type="PANTHER" id="PTHR42803">
    <property type="entry name" value="ACYL-COA DEHYDROGENASE"/>
    <property type="match status" value="1"/>
</dbReference>
<name>A0ABY0IIG9_9BACT</name>
<dbReference type="Pfam" id="PF00441">
    <property type="entry name" value="Acyl-CoA_dh_1"/>
    <property type="match status" value="1"/>
</dbReference>
<keyword evidence="12" id="KW-1185">Reference proteome</keyword>
<evidence type="ECO:0000313" key="12">
    <source>
        <dbReference type="Proteomes" id="UP000443582"/>
    </source>
</evidence>
<feature type="domain" description="Acetyl-CoA dehydrogenase-like C-terminal" evidence="10">
    <location>
        <begin position="447"/>
        <end position="571"/>
    </location>
</feature>
<evidence type="ECO:0000256" key="1">
    <source>
        <dbReference type="ARBA" id="ARBA00001974"/>
    </source>
</evidence>